<organism evidence="2 3">
    <name type="scientific">Legionella cardiaca</name>
    <dbReference type="NCBI Taxonomy" id="1071983"/>
    <lineage>
        <taxon>Bacteria</taxon>
        <taxon>Pseudomonadati</taxon>
        <taxon>Pseudomonadota</taxon>
        <taxon>Gammaproteobacteria</taxon>
        <taxon>Legionellales</taxon>
        <taxon>Legionellaceae</taxon>
        <taxon>Legionella</taxon>
    </lineage>
</organism>
<dbReference type="RefSeq" id="WP_275088661.1">
    <property type="nucleotide sequence ID" value="NZ_CP119078.1"/>
</dbReference>
<evidence type="ECO:0000313" key="3">
    <source>
        <dbReference type="Proteomes" id="UP001222087"/>
    </source>
</evidence>
<protein>
    <submittedName>
        <fullName evidence="2">Bacteriophage holin</fullName>
    </submittedName>
</protein>
<keyword evidence="1" id="KW-0472">Membrane</keyword>
<reference evidence="2 3" key="1">
    <citation type="submission" date="2023-02" db="EMBL/GenBank/DDBJ databases">
        <title>Genome Sequence of L. cardiaca H63T.</title>
        <authorList>
            <person name="Lopez A.E."/>
            <person name="Cianciotto N.P."/>
        </authorList>
    </citation>
    <scope>NUCLEOTIDE SEQUENCE [LARGE SCALE GENOMIC DNA]</scope>
    <source>
        <strain evidence="2 3">H63</strain>
    </source>
</reference>
<proteinExistence type="predicted"/>
<evidence type="ECO:0000256" key="1">
    <source>
        <dbReference type="SAM" id="Phobius"/>
    </source>
</evidence>
<dbReference type="Proteomes" id="UP001222087">
    <property type="component" value="Chromosome"/>
</dbReference>
<feature type="transmembrane region" description="Helical" evidence="1">
    <location>
        <begin position="12"/>
        <end position="34"/>
    </location>
</feature>
<dbReference type="EMBL" id="CP119078">
    <property type="protein sequence ID" value="WED42845.1"/>
    <property type="molecule type" value="Genomic_DNA"/>
</dbReference>
<keyword evidence="1" id="KW-1133">Transmembrane helix</keyword>
<feature type="transmembrane region" description="Helical" evidence="1">
    <location>
        <begin position="54"/>
        <end position="79"/>
    </location>
</feature>
<accession>A0ABY8AQ61</accession>
<sequence>MNKCKLCPVSLGLSLGILWGVFVLIIGLIATYNAYGKPFVAAMGGLYIGYQPTILGSLIGGLIAFIDFFIFGFLIAWLYNLFACCCHKKESIDKEPLA</sequence>
<gene>
    <name evidence="2" type="ORF">PXX05_13220</name>
</gene>
<evidence type="ECO:0000313" key="2">
    <source>
        <dbReference type="EMBL" id="WED42845.1"/>
    </source>
</evidence>
<dbReference type="NCBIfam" id="NF037947">
    <property type="entry name" value="holin_4"/>
    <property type="match status" value="1"/>
</dbReference>
<name>A0ABY8AQ61_9GAMM</name>
<keyword evidence="3" id="KW-1185">Reference proteome</keyword>
<keyword evidence="1" id="KW-0812">Transmembrane</keyword>